<protein>
    <submittedName>
        <fullName evidence="2">Uncharacterized protein</fullName>
    </submittedName>
</protein>
<dbReference type="Proteomes" id="UP000800039">
    <property type="component" value="Unassembled WGS sequence"/>
</dbReference>
<evidence type="ECO:0000313" key="3">
    <source>
        <dbReference type="Proteomes" id="UP000800039"/>
    </source>
</evidence>
<dbReference type="RefSeq" id="XP_040793324.1">
    <property type="nucleotide sequence ID" value="XM_040936361.1"/>
</dbReference>
<feature type="compositionally biased region" description="Acidic residues" evidence="1">
    <location>
        <begin position="205"/>
        <end position="223"/>
    </location>
</feature>
<reference evidence="2" key="1">
    <citation type="submission" date="2020-01" db="EMBL/GenBank/DDBJ databases">
        <authorList>
            <consortium name="DOE Joint Genome Institute"/>
            <person name="Haridas S."/>
            <person name="Albert R."/>
            <person name="Binder M."/>
            <person name="Bloem J."/>
            <person name="Labutti K."/>
            <person name="Salamov A."/>
            <person name="Andreopoulos B."/>
            <person name="Baker S.E."/>
            <person name="Barry K."/>
            <person name="Bills G."/>
            <person name="Bluhm B.H."/>
            <person name="Cannon C."/>
            <person name="Castanera R."/>
            <person name="Culley D.E."/>
            <person name="Daum C."/>
            <person name="Ezra D."/>
            <person name="Gonzalez J.B."/>
            <person name="Henrissat B."/>
            <person name="Kuo A."/>
            <person name="Liang C."/>
            <person name="Lipzen A."/>
            <person name="Lutzoni F."/>
            <person name="Magnuson J."/>
            <person name="Mondo S."/>
            <person name="Nolan M."/>
            <person name="Ohm R."/>
            <person name="Pangilinan J."/>
            <person name="Park H.-J."/>
            <person name="Ramirez L."/>
            <person name="Alfaro M."/>
            <person name="Sun H."/>
            <person name="Tritt A."/>
            <person name="Yoshinaga Y."/>
            <person name="Zwiers L.-H."/>
            <person name="Turgeon B.G."/>
            <person name="Goodwin S.B."/>
            <person name="Spatafora J.W."/>
            <person name="Crous P.W."/>
            <person name="Grigoriev I.V."/>
        </authorList>
    </citation>
    <scope>NUCLEOTIDE SEQUENCE</scope>
    <source>
        <strain evidence="2">CBS 394.84</strain>
    </source>
</reference>
<sequence>MAGPLGFPGLGYKHHHRPHDPYTGGNEYYRGNRDTLFGDFATHQRHAHVRMFSGNSSPYGRMGGYQSPFTGLGGVNPMMGGYPSPGFSSPLGMGMGMGMGMGPHGRRPVIGHGYQQPSPFGMGTLPRGNSTFPHRQRGYSSWPRAQRSPFSSRFVDEDGSEDDDDYSMLPMYSFPRRRRGGFRHYRQAPHGRSFRGTLLDDYDEDYDGYENFDEEDDDDDFDDFFPPRRWQRY</sequence>
<feature type="region of interest" description="Disordered" evidence="1">
    <location>
        <begin position="205"/>
        <end position="233"/>
    </location>
</feature>
<organism evidence="2 3">
    <name type="scientific">Cucurbitaria berberidis CBS 394.84</name>
    <dbReference type="NCBI Taxonomy" id="1168544"/>
    <lineage>
        <taxon>Eukaryota</taxon>
        <taxon>Fungi</taxon>
        <taxon>Dikarya</taxon>
        <taxon>Ascomycota</taxon>
        <taxon>Pezizomycotina</taxon>
        <taxon>Dothideomycetes</taxon>
        <taxon>Pleosporomycetidae</taxon>
        <taxon>Pleosporales</taxon>
        <taxon>Pleosporineae</taxon>
        <taxon>Cucurbitariaceae</taxon>
        <taxon>Cucurbitaria</taxon>
    </lineage>
</organism>
<dbReference type="AlphaFoldDB" id="A0A9P4LCH5"/>
<name>A0A9P4LCH5_9PLEO</name>
<gene>
    <name evidence="2" type="ORF">K460DRAFT_400800</name>
</gene>
<dbReference type="GeneID" id="63853611"/>
<accession>A0A9P4LCH5</accession>
<evidence type="ECO:0000256" key="1">
    <source>
        <dbReference type="SAM" id="MobiDB-lite"/>
    </source>
</evidence>
<feature type="compositionally biased region" description="Acidic residues" evidence="1">
    <location>
        <begin position="157"/>
        <end position="166"/>
    </location>
</feature>
<feature type="region of interest" description="Disordered" evidence="1">
    <location>
        <begin position="123"/>
        <end position="167"/>
    </location>
</feature>
<keyword evidence="3" id="KW-1185">Reference proteome</keyword>
<comment type="caution">
    <text evidence="2">The sequence shown here is derived from an EMBL/GenBank/DDBJ whole genome shotgun (WGS) entry which is preliminary data.</text>
</comment>
<dbReference type="EMBL" id="ML976614">
    <property type="protein sequence ID" value="KAF1850761.1"/>
    <property type="molecule type" value="Genomic_DNA"/>
</dbReference>
<evidence type="ECO:0000313" key="2">
    <source>
        <dbReference type="EMBL" id="KAF1850761.1"/>
    </source>
</evidence>
<proteinExistence type="predicted"/>